<protein>
    <submittedName>
        <fullName evidence="4">Diaminopropionate ammonia-lyase</fullName>
        <ecNumber evidence="4">4.3.1.15</ecNumber>
    </submittedName>
</protein>
<dbReference type="EC" id="4.3.1.15" evidence="4"/>
<keyword evidence="5" id="KW-1185">Reference proteome</keyword>
<dbReference type="GO" id="GO:0030170">
    <property type="term" value="F:pyridoxal phosphate binding"/>
    <property type="evidence" value="ECO:0007669"/>
    <property type="project" value="InterPro"/>
</dbReference>
<evidence type="ECO:0000313" key="4">
    <source>
        <dbReference type="EMBL" id="TBH79093.1"/>
    </source>
</evidence>
<feature type="domain" description="Tryptophan synthase beta chain-like PALP" evidence="3">
    <location>
        <begin position="42"/>
        <end position="358"/>
    </location>
</feature>
<proteinExistence type="predicted"/>
<evidence type="ECO:0000259" key="3">
    <source>
        <dbReference type="Pfam" id="PF00291"/>
    </source>
</evidence>
<dbReference type="Proteomes" id="UP000292919">
    <property type="component" value="Unassembled WGS sequence"/>
</dbReference>
<dbReference type="InterPro" id="IPR001926">
    <property type="entry name" value="TrpB-like_PALP"/>
</dbReference>
<keyword evidence="4" id="KW-0456">Lyase</keyword>
<dbReference type="AlphaFoldDB" id="A0A6H3F7I5"/>
<name>A0A6H3F7I5_9BACT</name>
<evidence type="ECO:0000256" key="2">
    <source>
        <dbReference type="ARBA" id="ARBA00022898"/>
    </source>
</evidence>
<gene>
    <name evidence="4" type="primary">dpaL</name>
    <name evidence="4" type="ORF">EB812_08820</name>
</gene>
<reference evidence="4 5" key="1">
    <citation type="submission" date="2018-12" db="EMBL/GenBank/DDBJ databases">
        <title>First genome draft of Desulfovibrio legallis sp. nov.</title>
        <authorList>
            <person name="Ben Dhia O."/>
            <person name="Najjari A."/>
            <person name="Ferjani R."/>
            <person name="Fhoula I."/>
            <person name="Fardeau M.-L."/>
            <person name="Boudabbous A."/>
            <person name="Ouzari H.I."/>
        </authorList>
    </citation>
    <scope>NUCLEOTIDE SEQUENCE [LARGE SCALE GENOMIC DNA]</scope>
    <source>
        <strain evidence="4 5">H1T</strain>
    </source>
</reference>
<evidence type="ECO:0000256" key="1">
    <source>
        <dbReference type="ARBA" id="ARBA00001933"/>
    </source>
</evidence>
<organism evidence="4 5">
    <name type="scientific">Desulfovibrio legallii</name>
    <dbReference type="NCBI Taxonomy" id="571438"/>
    <lineage>
        <taxon>Bacteria</taxon>
        <taxon>Pseudomonadati</taxon>
        <taxon>Thermodesulfobacteriota</taxon>
        <taxon>Desulfovibrionia</taxon>
        <taxon>Desulfovibrionales</taxon>
        <taxon>Desulfovibrionaceae</taxon>
        <taxon>Desulfovibrio</taxon>
    </lineage>
</organism>
<comment type="caution">
    <text evidence="4">The sequence shown here is derived from an EMBL/GenBank/DDBJ whole genome shotgun (WGS) entry which is preliminary data.</text>
</comment>
<dbReference type="EMBL" id="SIXC01000010">
    <property type="protein sequence ID" value="TBH79093.1"/>
    <property type="molecule type" value="Genomic_DNA"/>
</dbReference>
<sequence length="407" mass="43590">MKSVSYIINAGKKPSRQAAGLAPYSLEEAARAQAFHESFAEYAPTPLVRLRALAADLGLGGVFVKDESKRFGLNAFKVLGGAYAMGRYLAAKLGTPIESLTREKLCSPEVRQKLGDITFVTATDGNHGRGVAWTAQQLGQKAVVFMPKGSARARAENIRKTGATCTVTDLNYDDAVRLANQYAEAHDGVMVQDTAWEGYEDIPRWIMQGYMTLAHEAAQQLREYGVARPTHLFLQAGVGSFAGAVLGYFAARLGEETPVTTIVEPRLADCIYGSLKAADGAPHAVTGHMPTIMAGLACGEPSTVSWNVLRDYATAALACDDCIAANGMRILASPHTADAPVVSGESGAVTVGALEYIMKHESMAGLREALGLNARSQVLLVSTEGDTSPEMYRNIVWYGQHPCQEEE</sequence>
<accession>A0A6H3F7I5</accession>
<dbReference type="GO" id="GO:0008838">
    <property type="term" value="F:diaminopropionate ammonia-lyase activity"/>
    <property type="evidence" value="ECO:0007669"/>
    <property type="project" value="UniProtKB-EC"/>
</dbReference>
<dbReference type="NCBIfam" id="NF006058">
    <property type="entry name" value="PRK08206.1"/>
    <property type="match status" value="1"/>
</dbReference>
<dbReference type="InterPro" id="IPR019871">
    <property type="entry name" value="DiNH2propionate_NH3-lyase_sub"/>
</dbReference>
<evidence type="ECO:0000313" key="5">
    <source>
        <dbReference type="Proteomes" id="UP000292919"/>
    </source>
</evidence>
<dbReference type="RefSeq" id="WP_130958112.1">
    <property type="nucleotide sequence ID" value="NZ_DBFBQU010000286.1"/>
</dbReference>
<dbReference type="CDD" id="cd00640">
    <property type="entry name" value="Trp-synth-beta_II"/>
    <property type="match status" value="1"/>
</dbReference>
<dbReference type="InterPro" id="IPR010081">
    <property type="entry name" value="DiNH2opropionate_NH3_lyase"/>
</dbReference>
<dbReference type="NCBIfam" id="TIGR01747">
    <property type="entry name" value="diampropi_NH3ly"/>
    <property type="match status" value="1"/>
</dbReference>
<comment type="cofactor">
    <cofactor evidence="1">
        <name>pyridoxal 5'-phosphate</name>
        <dbReference type="ChEBI" id="CHEBI:597326"/>
    </cofactor>
</comment>
<dbReference type="InterPro" id="IPR036052">
    <property type="entry name" value="TrpB-like_PALP_sf"/>
</dbReference>
<dbReference type="PANTHER" id="PTHR42937:SF1">
    <property type="entry name" value="DIAMINOPROPIONATE AMMONIA-LYASE"/>
    <property type="match status" value="1"/>
</dbReference>
<dbReference type="Pfam" id="PF00291">
    <property type="entry name" value="PALP"/>
    <property type="match status" value="1"/>
</dbReference>
<dbReference type="PANTHER" id="PTHR42937">
    <property type="match status" value="1"/>
</dbReference>
<keyword evidence="2" id="KW-0663">Pyridoxal phosphate</keyword>
<dbReference type="Gene3D" id="3.40.50.1100">
    <property type="match status" value="2"/>
</dbReference>
<dbReference type="SUPFAM" id="SSF53686">
    <property type="entry name" value="Tryptophan synthase beta subunit-like PLP-dependent enzymes"/>
    <property type="match status" value="1"/>
</dbReference>
<dbReference type="NCBIfam" id="TIGR03528">
    <property type="entry name" value="2_3_DAP_am_ly"/>
    <property type="match status" value="1"/>
</dbReference>